<name>A0A165EIN0_9BASI</name>
<accession>A0A165EIN0</accession>
<evidence type="ECO:0000313" key="3">
    <source>
        <dbReference type="Proteomes" id="UP000076842"/>
    </source>
</evidence>
<organism evidence="2 3">
    <name type="scientific">Calocera cornea HHB12733</name>
    <dbReference type="NCBI Taxonomy" id="1353952"/>
    <lineage>
        <taxon>Eukaryota</taxon>
        <taxon>Fungi</taxon>
        <taxon>Dikarya</taxon>
        <taxon>Basidiomycota</taxon>
        <taxon>Agaricomycotina</taxon>
        <taxon>Dacrymycetes</taxon>
        <taxon>Dacrymycetales</taxon>
        <taxon>Dacrymycetaceae</taxon>
        <taxon>Calocera</taxon>
    </lineage>
</organism>
<feature type="compositionally biased region" description="Polar residues" evidence="1">
    <location>
        <begin position="164"/>
        <end position="177"/>
    </location>
</feature>
<dbReference type="InParanoid" id="A0A165EIN0"/>
<dbReference type="EMBL" id="KV424004">
    <property type="protein sequence ID" value="KZT54946.1"/>
    <property type="molecule type" value="Genomic_DNA"/>
</dbReference>
<gene>
    <name evidence="2" type="ORF">CALCODRAFT_499258</name>
</gene>
<dbReference type="Proteomes" id="UP000076842">
    <property type="component" value="Unassembled WGS sequence"/>
</dbReference>
<evidence type="ECO:0000256" key="1">
    <source>
        <dbReference type="SAM" id="MobiDB-lite"/>
    </source>
</evidence>
<feature type="region of interest" description="Disordered" evidence="1">
    <location>
        <begin position="161"/>
        <end position="180"/>
    </location>
</feature>
<protein>
    <submittedName>
        <fullName evidence="2">Uncharacterized protein</fullName>
    </submittedName>
</protein>
<evidence type="ECO:0000313" key="2">
    <source>
        <dbReference type="EMBL" id="KZT54946.1"/>
    </source>
</evidence>
<reference evidence="2 3" key="1">
    <citation type="journal article" date="2016" name="Mol. Biol. Evol.">
        <title>Comparative Genomics of Early-Diverging Mushroom-Forming Fungi Provides Insights into the Origins of Lignocellulose Decay Capabilities.</title>
        <authorList>
            <person name="Nagy L.G."/>
            <person name="Riley R."/>
            <person name="Tritt A."/>
            <person name="Adam C."/>
            <person name="Daum C."/>
            <person name="Floudas D."/>
            <person name="Sun H."/>
            <person name="Yadav J.S."/>
            <person name="Pangilinan J."/>
            <person name="Larsson K.H."/>
            <person name="Matsuura K."/>
            <person name="Barry K."/>
            <person name="Labutti K."/>
            <person name="Kuo R."/>
            <person name="Ohm R.A."/>
            <person name="Bhattacharya S.S."/>
            <person name="Shirouzu T."/>
            <person name="Yoshinaga Y."/>
            <person name="Martin F.M."/>
            <person name="Grigoriev I.V."/>
            <person name="Hibbett D.S."/>
        </authorList>
    </citation>
    <scope>NUCLEOTIDE SEQUENCE [LARGE SCALE GENOMIC DNA]</scope>
    <source>
        <strain evidence="2 3">HHB12733</strain>
    </source>
</reference>
<proteinExistence type="predicted"/>
<dbReference type="OrthoDB" id="3361054at2759"/>
<dbReference type="AlphaFoldDB" id="A0A165EIN0"/>
<sequence length="251" mass="27363">MLSIPRSPITSTAARLSSPRLTRTISLSRPAGLQLLSPTHPALQPYHGQLPAVLSPTLFSPSAASPPSPAFPHDVRSPRLPKLSDIYSLSPHTPSIASVLSPARPCLRNAASPAVPKIDFSTIPTSPERTVTQATFQAAELERRETRPQITLRTEGLLQAPFMSPTTPKSGRTPRSTRTPKRVAISPVVLVANQVSNPSSLSTLTRKLERLEIRRMEREEVEALGEEEKYTLGMRKGTPVTTPCVERFEDA</sequence>
<keyword evidence="3" id="KW-1185">Reference proteome</keyword>